<feature type="compositionally biased region" description="Low complexity" evidence="1">
    <location>
        <begin position="51"/>
        <end position="66"/>
    </location>
</feature>
<dbReference type="Proteomes" id="UP000290985">
    <property type="component" value="Chromosome"/>
</dbReference>
<sequence length="303" mass="33998">MKTKNIFKHLGILASPAILVITGISCSISEKEPDDGKVSQDLSDQKPKGPSQPNQSQTSDSTTNTSGIKIAPENSNSKDIKKEKEIDNSAKDLKTSPLLKLEPASKIQKNDNPKLSEDSKKETPKVNNAVKSEKNKQKPPIKPQNNAPKSTSSATNQTQTKPKENKNSKPNKATISNQNPVSTTPKPKKPVGKIYENITVNLEGETFRSKVTEEPIIESVETVEQLYKKWAVVNNEVTFVKAEVFYDSKRKMADIVKFEQKDGKMKFYAKFTETEKNRLSLEQVYDFGQGDYFIKTEFKIRKQ</sequence>
<proteinExistence type="predicted"/>
<keyword evidence="3" id="KW-1185">Reference proteome</keyword>
<dbReference type="RefSeq" id="WP_129725295.1">
    <property type="nucleotide sequence ID" value="NZ_LR215036.1"/>
</dbReference>
<reference evidence="2 3" key="1">
    <citation type="submission" date="2019-01" db="EMBL/GenBank/DDBJ databases">
        <authorList>
            <consortium name="Pathogen Informatics"/>
        </authorList>
    </citation>
    <scope>NUCLEOTIDE SEQUENCE [LARGE SCALE GENOMIC DNA]</scope>
    <source>
        <strain evidence="2 3">NCTC10181</strain>
    </source>
</reference>
<feature type="compositionally biased region" description="Polar residues" evidence="1">
    <location>
        <begin position="150"/>
        <end position="160"/>
    </location>
</feature>
<name>A0A449B1J3_9BACT</name>
<feature type="compositionally biased region" description="Basic and acidic residues" evidence="1">
    <location>
        <begin position="108"/>
        <end position="124"/>
    </location>
</feature>
<feature type="compositionally biased region" description="Polar residues" evidence="1">
    <location>
        <begin position="173"/>
        <end position="184"/>
    </location>
</feature>
<evidence type="ECO:0000256" key="1">
    <source>
        <dbReference type="SAM" id="MobiDB-lite"/>
    </source>
</evidence>
<dbReference type="PROSITE" id="PS51257">
    <property type="entry name" value="PROKAR_LIPOPROTEIN"/>
    <property type="match status" value="1"/>
</dbReference>
<gene>
    <name evidence="2" type="ORF">NCTC10181_00317</name>
</gene>
<evidence type="ECO:0000313" key="2">
    <source>
        <dbReference type="EMBL" id="VEU74470.1"/>
    </source>
</evidence>
<dbReference type="KEGG" id="mcit:NCTC10181_00317"/>
<accession>A0A449B1J3</accession>
<feature type="region of interest" description="Disordered" evidence="1">
    <location>
        <begin position="29"/>
        <end position="192"/>
    </location>
</feature>
<dbReference type="EMBL" id="LR215036">
    <property type="protein sequence ID" value="VEU74470.1"/>
    <property type="molecule type" value="Genomic_DNA"/>
</dbReference>
<evidence type="ECO:0008006" key="4">
    <source>
        <dbReference type="Google" id="ProtNLM"/>
    </source>
</evidence>
<feature type="compositionally biased region" description="Basic and acidic residues" evidence="1">
    <location>
        <begin position="29"/>
        <end position="47"/>
    </location>
</feature>
<protein>
    <recommendedName>
        <fullName evidence="4">Lipoprotein</fullName>
    </recommendedName>
</protein>
<dbReference type="AlphaFoldDB" id="A0A449B1J3"/>
<feature type="compositionally biased region" description="Basic and acidic residues" evidence="1">
    <location>
        <begin position="76"/>
        <end position="94"/>
    </location>
</feature>
<organism evidence="2 3">
    <name type="scientific">Mycoplasmopsis citelli</name>
    <dbReference type="NCBI Taxonomy" id="171281"/>
    <lineage>
        <taxon>Bacteria</taxon>
        <taxon>Bacillati</taxon>
        <taxon>Mycoplasmatota</taxon>
        <taxon>Mycoplasmoidales</taxon>
        <taxon>Metamycoplasmataceae</taxon>
        <taxon>Mycoplasmopsis</taxon>
    </lineage>
</organism>
<evidence type="ECO:0000313" key="3">
    <source>
        <dbReference type="Proteomes" id="UP000290985"/>
    </source>
</evidence>